<comment type="caution">
    <text evidence="1">The sequence shown here is derived from an EMBL/GenBank/DDBJ whole genome shotgun (WGS) entry which is preliminary data.</text>
</comment>
<dbReference type="Proteomes" id="UP000290288">
    <property type="component" value="Unassembled WGS sequence"/>
</dbReference>
<dbReference type="AlphaFoldDB" id="A0A4Q2DAF1"/>
<proteinExistence type="predicted"/>
<accession>A0A4Q2DAF1</accession>
<dbReference type="EMBL" id="SDEE01000495">
    <property type="protein sequence ID" value="RXW15912.1"/>
    <property type="molecule type" value="Genomic_DNA"/>
</dbReference>
<organism evidence="1 2">
    <name type="scientific">Candolleomyces aberdarensis</name>
    <dbReference type="NCBI Taxonomy" id="2316362"/>
    <lineage>
        <taxon>Eukaryota</taxon>
        <taxon>Fungi</taxon>
        <taxon>Dikarya</taxon>
        <taxon>Basidiomycota</taxon>
        <taxon>Agaricomycotina</taxon>
        <taxon>Agaricomycetes</taxon>
        <taxon>Agaricomycetidae</taxon>
        <taxon>Agaricales</taxon>
        <taxon>Agaricineae</taxon>
        <taxon>Psathyrellaceae</taxon>
        <taxon>Candolleomyces</taxon>
    </lineage>
</organism>
<protein>
    <submittedName>
        <fullName evidence="1">Uncharacterized protein</fullName>
    </submittedName>
</protein>
<keyword evidence="2" id="KW-1185">Reference proteome</keyword>
<evidence type="ECO:0000313" key="2">
    <source>
        <dbReference type="Proteomes" id="UP000290288"/>
    </source>
</evidence>
<sequence length="222" mass="24632">MLDHIGYNNLLMIMEADKTFKHRQQWFQKLAPLLGRAEIRDKYNLCLVHRHFNLQPGERMVATGLITQPEVVPASDSTPSDIIPSSWTAAGIPFEWKRVKAIEEIVAPPPAELVQEFSEIVGEGSILGLSLAQDPLPEGEIWCEHSNPDLRQHILEIQPVETLSGGEASDTCWKVKISSDSGQAEVIFVNGCKCAPHDTHQPPPEERLFVGTSRFGLGPLLP</sequence>
<dbReference type="OrthoDB" id="3049674at2759"/>
<name>A0A4Q2DAF1_9AGAR</name>
<evidence type="ECO:0000313" key="1">
    <source>
        <dbReference type="EMBL" id="RXW15912.1"/>
    </source>
</evidence>
<reference evidence="1 2" key="1">
    <citation type="submission" date="2019-01" db="EMBL/GenBank/DDBJ databases">
        <title>Draft genome sequence of Psathyrella aberdarensis IHI B618.</title>
        <authorList>
            <person name="Buettner E."/>
            <person name="Kellner H."/>
        </authorList>
    </citation>
    <scope>NUCLEOTIDE SEQUENCE [LARGE SCALE GENOMIC DNA]</scope>
    <source>
        <strain evidence="1 2">IHI B618</strain>
    </source>
</reference>
<gene>
    <name evidence="1" type="ORF">EST38_g9941</name>
</gene>